<dbReference type="SUPFAM" id="SSF47336">
    <property type="entry name" value="ACP-like"/>
    <property type="match status" value="1"/>
</dbReference>
<evidence type="ECO:0000313" key="4">
    <source>
        <dbReference type="EMBL" id="KAK3356311.1"/>
    </source>
</evidence>
<sequence>MTVDLGMVTGIGYVAGRGAIEQSLRAQGLDEISKRECMALIEAAVARPNAGINILTGVGLGWFTGGDIHHAVYQAPVASHARRLALLSGGDSDSSNGVGTSKGGLQVRIRELLRKSASREEAHAHVLRAVKAKLAGLLMITVEDIDPGRTMSFYGLDSLIAVEMRNWIASEVEATVAILDHGW</sequence>
<dbReference type="PROSITE" id="PS50075">
    <property type="entry name" value="CARRIER"/>
    <property type="match status" value="1"/>
</dbReference>
<dbReference type="InterPro" id="IPR036736">
    <property type="entry name" value="ACP-like_sf"/>
</dbReference>
<dbReference type="InterPro" id="IPR009081">
    <property type="entry name" value="PP-bd_ACP"/>
</dbReference>
<feature type="domain" description="Carrier" evidence="3">
    <location>
        <begin position="121"/>
        <end position="183"/>
    </location>
</feature>
<dbReference type="AlphaFoldDB" id="A0AAJ0HKM6"/>
<dbReference type="PANTHER" id="PTHR43775">
    <property type="entry name" value="FATTY ACID SYNTHASE"/>
    <property type="match status" value="1"/>
</dbReference>
<keyword evidence="1" id="KW-0596">Phosphopantetheine</keyword>
<comment type="caution">
    <text evidence="4">The sequence shown here is derived from an EMBL/GenBank/DDBJ whole genome shotgun (WGS) entry which is preliminary data.</text>
</comment>
<dbReference type="GO" id="GO:0006633">
    <property type="term" value="P:fatty acid biosynthetic process"/>
    <property type="evidence" value="ECO:0007669"/>
    <property type="project" value="TreeGrafter"/>
</dbReference>
<dbReference type="PANTHER" id="PTHR43775:SF29">
    <property type="entry name" value="ASPERFURANONE POLYKETIDE SYNTHASE AFOG-RELATED"/>
    <property type="match status" value="1"/>
</dbReference>
<dbReference type="EMBL" id="JAUIQD010000003">
    <property type="protein sequence ID" value="KAK3356311.1"/>
    <property type="molecule type" value="Genomic_DNA"/>
</dbReference>
<dbReference type="GO" id="GO:0044550">
    <property type="term" value="P:secondary metabolite biosynthetic process"/>
    <property type="evidence" value="ECO:0007669"/>
    <property type="project" value="TreeGrafter"/>
</dbReference>
<gene>
    <name evidence="4" type="ORF">B0T25DRAFT_602696</name>
</gene>
<evidence type="ECO:0000256" key="1">
    <source>
        <dbReference type="ARBA" id="ARBA00022450"/>
    </source>
</evidence>
<keyword evidence="2" id="KW-0597">Phosphoprotein</keyword>
<organism evidence="4 5">
    <name type="scientific">Lasiosphaeria hispida</name>
    <dbReference type="NCBI Taxonomy" id="260671"/>
    <lineage>
        <taxon>Eukaryota</taxon>
        <taxon>Fungi</taxon>
        <taxon>Dikarya</taxon>
        <taxon>Ascomycota</taxon>
        <taxon>Pezizomycotina</taxon>
        <taxon>Sordariomycetes</taxon>
        <taxon>Sordariomycetidae</taxon>
        <taxon>Sordariales</taxon>
        <taxon>Lasiosphaeriaceae</taxon>
        <taxon>Lasiosphaeria</taxon>
    </lineage>
</organism>
<dbReference type="InterPro" id="IPR020806">
    <property type="entry name" value="PKS_PP-bd"/>
</dbReference>
<reference evidence="4" key="1">
    <citation type="journal article" date="2023" name="Mol. Phylogenet. Evol.">
        <title>Genome-scale phylogeny and comparative genomics of the fungal order Sordariales.</title>
        <authorList>
            <person name="Hensen N."/>
            <person name="Bonometti L."/>
            <person name="Westerberg I."/>
            <person name="Brannstrom I.O."/>
            <person name="Guillou S."/>
            <person name="Cros-Aarteil S."/>
            <person name="Calhoun S."/>
            <person name="Haridas S."/>
            <person name="Kuo A."/>
            <person name="Mondo S."/>
            <person name="Pangilinan J."/>
            <person name="Riley R."/>
            <person name="LaButti K."/>
            <person name="Andreopoulos B."/>
            <person name="Lipzen A."/>
            <person name="Chen C."/>
            <person name="Yan M."/>
            <person name="Daum C."/>
            <person name="Ng V."/>
            <person name="Clum A."/>
            <person name="Steindorff A."/>
            <person name="Ohm R.A."/>
            <person name="Martin F."/>
            <person name="Silar P."/>
            <person name="Natvig D.O."/>
            <person name="Lalanne C."/>
            <person name="Gautier V."/>
            <person name="Ament-Velasquez S.L."/>
            <person name="Kruys A."/>
            <person name="Hutchinson M.I."/>
            <person name="Powell A.J."/>
            <person name="Barry K."/>
            <person name="Miller A.N."/>
            <person name="Grigoriev I.V."/>
            <person name="Debuchy R."/>
            <person name="Gladieux P."/>
            <person name="Hiltunen Thoren M."/>
            <person name="Johannesson H."/>
        </authorList>
    </citation>
    <scope>NUCLEOTIDE SEQUENCE</scope>
    <source>
        <strain evidence="4">CBS 955.72</strain>
    </source>
</reference>
<dbReference type="InterPro" id="IPR050091">
    <property type="entry name" value="PKS_NRPS_Biosynth_Enz"/>
</dbReference>
<accession>A0AAJ0HKM6</accession>
<reference evidence="4" key="2">
    <citation type="submission" date="2023-06" db="EMBL/GenBank/DDBJ databases">
        <authorList>
            <consortium name="Lawrence Berkeley National Laboratory"/>
            <person name="Haridas S."/>
            <person name="Hensen N."/>
            <person name="Bonometti L."/>
            <person name="Westerberg I."/>
            <person name="Brannstrom I.O."/>
            <person name="Guillou S."/>
            <person name="Cros-Aarteil S."/>
            <person name="Calhoun S."/>
            <person name="Kuo A."/>
            <person name="Mondo S."/>
            <person name="Pangilinan J."/>
            <person name="Riley R."/>
            <person name="Labutti K."/>
            <person name="Andreopoulos B."/>
            <person name="Lipzen A."/>
            <person name="Chen C."/>
            <person name="Yanf M."/>
            <person name="Daum C."/>
            <person name="Ng V."/>
            <person name="Clum A."/>
            <person name="Steindorff A."/>
            <person name="Ohm R."/>
            <person name="Martin F."/>
            <person name="Silar P."/>
            <person name="Natvig D."/>
            <person name="Lalanne C."/>
            <person name="Gautier V."/>
            <person name="Ament-Velasquez S.L."/>
            <person name="Kruys A."/>
            <person name="Hutchinson M.I."/>
            <person name="Powell A.J."/>
            <person name="Barry K."/>
            <person name="Miller A.N."/>
            <person name="Grigoriev I.V."/>
            <person name="Debuchy R."/>
            <person name="Gladieux P."/>
            <person name="Thoren M.H."/>
            <person name="Johannesson H."/>
        </authorList>
    </citation>
    <scope>NUCLEOTIDE SEQUENCE</scope>
    <source>
        <strain evidence="4">CBS 955.72</strain>
    </source>
</reference>
<keyword evidence="5" id="KW-1185">Reference proteome</keyword>
<dbReference type="Proteomes" id="UP001275084">
    <property type="component" value="Unassembled WGS sequence"/>
</dbReference>
<evidence type="ECO:0000256" key="2">
    <source>
        <dbReference type="ARBA" id="ARBA00022553"/>
    </source>
</evidence>
<evidence type="ECO:0000259" key="3">
    <source>
        <dbReference type="PROSITE" id="PS50075"/>
    </source>
</evidence>
<dbReference type="GO" id="GO:0004312">
    <property type="term" value="F:fatty acid synthase activity"/>
    <property type="evidence" value="ECO:0007669"/>
    <property type="project" value="TreeGrafter"/>
</dbReference>
<dbReference type="Gene3D" id="1.10.1200.10">
    <property type="entry name" value="ACP-like"/>
    <property type="match status" value="1"/>
</dbReference>
<evidence type="ECO:0000313" key="5">
    <source>
        <dbReference type="Proteomes" id="UP001275084"/>
    </source>
</evidence>
<protein>
    <recommendedName>
        <fullName evidence="3">Carrier domain-containing protein</fullName>
    </recommendedName>
</protein>
<proteinExistence type="predicted"/>
<dbReference type="Pfam" id="PF23297">
    <property type="entry name" value="ACP_SdgA_C"/>
    <property type="match status" value="1"/>
</dbReference>
<dbReference type="GO" id="GO:0031177">
    <property type="term" value="F:phosphopantetheine binding"/>
    <property type="evidence" value="ECO:0007669"/>
    <property type="project" value="InterPro"/>
</dbReference>
<name>A0AAJ0HKM6_9PEZI</name>
<dbReference type="SMART" id="SM00823">
    <property type="entry name" value="PKS_PP"/>
    <property type="match status" value="1"/>
</dbReference>